<dbReference type="Proteomes" id="UP000789405">
    <property type="component" value="Unassembled WGS sequence"/>
</dbReference>
<sequence length="142" mass="17135">MDAFHSKFFTKFSTTLKTISSNYFHAYKLIINEVEIIVEQTRGHNFRNKLYYSKAQIYEAAVREIYTYCKVIFMDRVVQSFEMARNAKEGISVLKTTMIVKSHWRLIKHNYLHKFNKPRVDLLMWVLAERLIPRYSIKFQRL</sequence>
<reference evidence="1" key="1">
    <citation type="submission" date="2021-06" db="EMBL/GenBank/DDBJ databases">
        <authorList>
            <person name="Kallberg Y."/>
            <person name="Tangrot J."/>
            <person name="Rosling A."/>
        </authorList>
    </citation>
    <scope>NUCLEOTIDE SEQUENCE</scope>
    <source>
        <strain evidence="1">MA453B</strain>
    </source>
</reference>
<evidence type="ECO:0000313" key="1">
    <source>
        <dbReference type="EMBL" id="CAG8483073.1"/>
    </source>
</evidence>
<accession>A0A9N8ZBW4</accession>
<comment type="caution">
    <text evidence="1">The sequence shown here is derived from an EMBL/GenBank/DDBJ whole genome shotgun (WGS) entry which is preliminary data.</text>
</comment>
<evidence type="ECO:0000313" key="2">
    <source>
        <dbReference type="Proteomes" id="UP000789405"/>
    </source>
</evidence>
<dbReference type="AlphaFoldDB" id="A0A9N8ZBW4"/>
<keyword evidence="2" id="KW-1185">Reference proteome</keyword>
<dbReference type="EMBL" id="CAJVPY010000606">
    <property type="protein sequence ID" value="CAG8483073.1"/>
    <property type="molecule type" value="Genomic_DNA"/>
</dbReference>
<gene>
    <name evidence="1" type="ORF">DERYTH_LOCUS2027</name>
</gene>
<organism evidence="1 2">
    <name type="scientific">Dentiscutata erythropus</name>
    <dbReference type="NCBI Taxonomy" id="1348616"/>
    <lineage>
        <taxon>Eukaryota</taxon>
        <taxon>Fungi</taxon>
        <taxon>Fungi incertae sedis</taxon>
        <taxon>Mucoromycota</taxon>
        <taxon>Glomeromycotina</taxon>
        <taxon>Glomeromycetes</taxon>
        <taxon>Diversisporales</taxon>
        <taxon>Gigasporaceae</taxon>
        <taxon>Dentiscutata</taxon>
    </lineage>
</organism>
<proteinExistence type="predicted"/>
<name>A0A9N8ZBW4_9GLOM</name>
<protein>
    <submittedName>
        <fullName evidence="1">17212_t:CDS:1</fullName>
    </submittedName>
</protein>
<dbReference type="OrthoDB" id="2401469at2759"/>